<proteinExistence type="predicted"/>
<protein>
    <submittedName>
        <fullName evidence="1">19170_t:CDS:1</fullName>
    </submittedName>
</protein>
<reference evidence="1" key="1">
    <citation type="submission" date="2021-06" db="EMBL/GenBank/DDBJ databases">
        <authorList>
            <person name="Kallberg Y."/>
            <person name="Tangrot J."/>
            <person name="Rosling A."/>
        </authorList>
    </citation>
    <scope>NUCLEOTIDE SEQUENCE</scope>
    <source>
        <strain evidence="1">FL966</strain>
    </source>
</reference>
<evidence type="ECO:0000313" key="1">
    <source>
        <dbReference type="EMBL" id="CAG8783133.1"/>
    </source>
</evidence>
<keyword evidence="2" id="KW-1185">Reference proteome</keyword>
<dbReference type="EMBL" id="CAJVQA010024622">
    <property type="protein sequence ID" value="CAG8783133.1"/>
    <property type="molecule type" value="Genomic_DNA"/>
</dbReference>
<sequence length="41" mass="4388">ILDSTDGNLLVLGFLQFLQIATLLGDSLQGGKAKGKLTEWL</sequence>
<dbReference type="AlphaFoldDB" id="A0A9N9JIS4"/>
<feature type="non-terminal residue" evidence="1">
    <location>
        <position position="41"/>
    </location>
</feature>
<gene>
    <name evidence="1" type="ORF">CPELLU_LOCUS16508</name>
</gene>
<dbReference type="Proteomes" id="UP000789759">
    <property type="component" value="Unassembled WGS sequence"/>
</dbReference>
<comment type="caution">
    <text evidence="1">The sequence shown here is derived from an EMBL/GenBank/DDBJ whole genome shotgun (WGS) entry which is preliminary data.</text>
</comment>
<name>A0A9N9JIS4_9GLOM</name>
<accession>A0A9N9JIS4</accession>
<organism evidence="1 2">
    <name type="scientific">Cetraspora pellucida</name>
    <dbReference type="NCBI Taxonomy" id="1433469"/>
    <lineage>
        <taxon>Eukaryota</taxon>
        <taxon>Fungi</taxon>
        <taxon>Fungi incertae sedis</taxon>
        <taxon>Mucoromycota</taxon>
        <taxon>Glomeromycotina</taxon>
        <taxon>Glomeromycetes</taxon>
        <taxon>Diversisporales</taxon>
        <taxon>Gigasporaceae</taxon>
        <taxon>Cetraspora</taxon>
    </lineage>
</organism>
<evidence type="ECO:0000313" key="2">
    <source>
        <dbReference type="Proteomes" id="UP000789759"/>
    </source>
</evidence>